<evidence type="ECO:0000313" key="1">
    <source>
        <dbReference type="EMBL" id="VDP15553.1"/>
    </source>
</evidence>
<reference evidence="1 2" key="1">
    <citation type="submission" date="2018-11" db="EMBL/GenBank/DDBJ databases">
        <authorList>
            <consortium name="Pathogen Informatics"/>
        </authorList>
    </citation>
    <scope>NUCLEOTIDE SEQUENCE [LARGE SCALE GENOMIC DNA]</scope>
    <source>
        <strain evidence="1 2">Zambia</strain>
    </source>
</reference>
<gene>
    <name evidence="1" type="ORF">SMRZ_LOCUS14326</name>
</gene>
<evidence type="ECO:0000313" key="2">
    <source>
        <dbReference type="Proteomes" id="UP000277204"/>
    </source>
</evidence>
<sequence length="104" mass="11983">MVFGGFQQETLDPSFMLFDNRQLCVPIIFRELVLTNGIDSMSPSSKVKDITTELSGIESVREHQFPKDYRYTFLTNAKQRETRAQGFPFTTSNHHLIINNVNII</sequence>
<accession>A0A183ME51</accession>
<dbReference type="EMBL" id="UZAI01016772">
    <property type="protein sequence ID" value="VDP15553.1"/>
    <property type="molecule type" value="Genomic_DNA"/>
</dbReference>
<dbReference type="AlphaFoldDB" id="A0A183ME51"/>
<keyword evidence="2" id="KW-1185">Reference proteome</keyword>
<organism evidence="1 2">
    <name type="scientific">Schistosoma margrebowiei</name>
    <dbReference type="NCBI Taxonomy" id="48269"/>
    <lineage>
        <taxon>Eukaryota</taxon>
        <taxon>Metazoa</taxon>
        <taxon>Spiralia</taxon>
        <taxon>Lophotrochozoa</taxon>
        <taxon>Platyhelminthes</taxon>
        <taxon>Trematoda</taxon>
        <taxon>Digenea</taxon>
        <taxon>Strigeidida</taxon>
        <taxon>Schistosomatoidea</taxon>
        <taxon>Schistosomatidae</taxon>
        <taxon>Schistosoma</taxon>
    </lineage>
</organism>
<protein>
    <submittedName>
        <fullName evidence="1">Uncharacterized protein</fullName>
    </submittedName>
</protein>
<dbReference type="Proteomes" id="UP000277204">
    <property type="component" value="Unassembled WGS sequence"/>
</dbReference>
<proteinExistence type="predicted"/>
<name>A0A183ME51_9TREM</name>